<dbReference type="EMBL" id="JASUXU010000001">
    <property type="protein sequence ID" value="KAK0328640.1"/>
    <property type="molecule type" value="Genomic_DNA"/>
</dbReference>
<gene>
    <name evidence="2" type="ORF">LTR82_000571</name>
</gene>
<dbReference type="AlphaFoldDB" id="A0AAN6JLG0"/>
<sequence length="168" mass="19762">ATRREQQRTRNRLLAKEQCRQQRLQGEEAKRRRKFEARAEQQRKEHEIRNHETAEQQRKAAIRRLYVQWQTACDKTSSDPAIAMSIPPLPSWRCDDASCRTPPHLRARKHNLRALFTSTDDPQEIRRAQRRWYPNCLVFAKLQSAGVQEAMVMATEIAAVLSDLLDRM</sequence>
<accession>A0AAN6JLG0</accession>
<protein>
    <submittedName>
        <fullName evidence="2">Uncharacterized protein</fullName>
    </submittedName>
</protein>
<evidence type="ECO:0000313" key="2">
    <source>
        <dbReference type="EMBL" id="KAK0328640.1"/>
    </source>
</evidence>
<proteinExistence type="predicted"/>
<dbReference type="Proteomes" id="UP001168146">
    <property type="component" value="Unassembled WGS sequence"/>
</dbReference>
<reference evidence="2" key="1">
    <citation type="submission" date="2021-12" db="EMBL/GenBank/DDBJ databases">
        <title>Black yeast isolated from Biological Soil Crust.</title>
        <authorList>
            <person name="Kurbessoian T."/>
        </authorList>
    </citation>
    <scope>NUCLEOTIDE SEQUENCE</scope>
    <source>
        <strain evidence="2">CCFEE 5208</strain>
    </source>
</reference>
<name>A0AAN6JLG0_9PEZI</name>
<evidence type="ECO:0000313" key="3">
    <source>
        <dbReference type="Proteomes" id="UP001168146"/>
    </source>
</evidence>
<organism evidence="2 3">
    <name type="scientific">Friedmanniomyces endolithicus</name>
    <dbReference type="NCBI Taxonomy" id="329885"/>
    <lineage>
        <taxon>Eukaryota</taxon>
        <taxon>Fungi</taxon>
        <taxon>Dikarya</taxon>
        <taxon>Ascomycota</taxon>
        <taxon>Pezizomycotina</taxon>
        <taxon>Dothideomycetes</taxon>
        <taxon>Dothideomycetidae</taxon>
        <taxon>Mycosphaerellales</taxon>
        <taxon>Teratosphaeriaceae</taxon>
        <taxon>Friedmanniomyces</taxon>
    </lineage>
</organism>
<comment type="caution">
    <text evidence="2">The sequence shown here is derived from an EMBL/GenBank/DDBJ whole genome shotgun (WGS) entry which is preliminary data.</text>
</comment>
<feature type="region of interest" description="Disordered" evidence="1">
    <location>
        <begin position="19"/>
        <end position="56"/>
    </location>
</feature>
<evidence type="ECO:0000256" key="1">
    <source>
        <dbReference type="SAM" id="MobiDB-lite"/>
    </source>
</evidence>
<feature type="non-terminal residue" evidence="2">
    <location>
        <position position="1"/>
    </location>
</feature>